<dbReference type="InterPro" id="IPR050355">
    <property type="entry name" value="RCF1"/>
</dbReference>
<evidence type="ECO:0000313" key="9">
    <source>
        <dbReference type="Proteomes" id="UP000245884"/>
    </source>
</evidence>
<evidence type="ECO:0000256" key="1">
    <source>
        <dbReference type="ARBA" id="ARBA00004325"/>
    </source>
</evidence>
<comment type="subcellular location">
    <subcellularLocation>
        <location evidence="1">Mitochondrion membrane</location>
    </subcellularLocation>
</comment>
<evidence type="ECO:0000259" key="7">
    <source>
        <dbReference type="PROSITE" id="PS51503"/>
    </source>
</evidence>
<evidence type="ECO:0000256" key="3">
    <source>
        <dbReference type="ARBA" id="ARBA00022989"/>
    </source>
</evidence>
<protein>
    <recommendedName>
        <fullName evidence="7">HIG1 domain-containing protein</fullName>
    </recommendedName>
</protein>
<dbReference type="Pfam" id="PF04588">
    <property type="entry name" value="HIG_1_N"/>
    <property type="match status" value="1"/>
</dbReference>
<keyword evidence="5 6" id="KW-0472">Membrane</keyword>
<dbReference type="Proteomes" id="UP000245884">
    <property type="component" value="Unassembled WGS sequence"/>
</dbReference>
<dbReference type="PANTHER" id="PTHR12297">
    <property type="entry name" value="HYPOXIA-INDUCBILE GENE 1 HIG1 -RELATED"/>
    <property type="match status" value="1"/>
</dbReference>
<dbReference type="Gene3D" id="6.10.140.1320">
    <property type="match status" value="1"/>
</dbReference>
<dbReference type="PANTHER" id="PTHR12297:SF3">
    <property type="entry name" value="HIG1 DOMAIN FAMILY MEMBER 1A"/>
    <property type="match status" value="1"/>
</dbReference>
<dbReference type="OrthoDB" id="6604018at2759"/>
<dbReference type="GO" id="GO:0097250">
    <property type="term" value="P:mitochondrial respirasome assembly"/>
    <property type="evidence" value="ECO:0007669"/>
    <property type="project" value="TreeGrafter"/>
</dbReference>
<accession>A0A316URP0</accession>
<dbReference type="PROSITE" id="PS51503">
    <property type="entry name" value="HIG1"/>
    <property type="match status" value="1"/>
</dbReference>
<dbReference type="EMBL" id="KZ819671">
    <property type="protein sequence ID" value="PWN26543.1"/>
    <property type="molecule type" value="Genomic_DNA"/>
</dbReference>
<evidence type="ECO:0000256" key="4">
    <source>
        <dbReference type="ARBA" id="ARBA00023128"/>
    </source>
</evidence>
<evidence type="ECO:0000256" key="5">
    <source>
        <dbReference type="ARBA" id="ARBA00023136"/>
    </source>
</evidence>
<feature type="transmembrane region" description="Helical" evidence="6">
    <location>
        <begin position="20"/>
        <end position="39"/>
    </location>
</feature>
<dbReference type="InterPro" id="IPR007667">
    <property type="entry name" value="Hypoxia_induced_domain"/>
</dbReference>
<dbReference type="GO" id="GO:0031966">
    <property type="term" value="C:mitochondrial membrane"/>
    <property type="evidence" value="ECO:0007669"/>
    <property type="project" value="UniProtKB-SubCell"/>
</dbReference>
<evidence type="ECO:0000313" key="8">
    <source>
        <dbReference type="EMBL" id="PWN26543.1"/>
    </source>
</evidence>
<feature type="transmembrane region" description="Helical" evidence="6">
    <location>
        <begin position="51"/>
        <end position="72"/>
    </location>
</feature>
<gene>
    <name evidence="8" type="ORF">BDZ90DRAFT_208386</name>
</gene>
<keyword evidence="2 6" id="KW-0812">Transmembrane</keyword>
<sequence>PAELDSPKDKLWRKLKKEPLVPIGCLLTCGALIVASNHLRKGNRDAFNRSLRWRIYFQGLTVVAAAGGAWYYG</sequence>
<proteinExistence type="predicted"/>
<feature type="non-terminal residue" evidence="8">
    <location>
        <position position="1"/>
    </location>
</feature>
<keyword evidence="3 6" id="KW-1133">Transmembrane helix</keyword>
<feature type="domain" description="HIG1" evidence="7">
    <location>
        <begin position="1"/>
        <end position="73"/>
    </location>
</feature>
<evidence type="ECO:0000256" key="6">
    <source>
        <dbReference type="SAM" id="Phobius"/>
    </source>
</evidence>
<keyword evidence="9" id="KW-1185">Reference proteome</keyword>
<dbReference type="RefSeq" id="XP_025361155.1">
    <property type="nucleotide sequence ID" value="XM_025504008.1"/>
</dbReference>
<reference evidence="8 9" key="1">
    <citation type="journal article" date="2018" name="Mol. Biol. Evol.">
        <title>Broad Genomic Sampling Reveals a Smut Pathogenic Ancestry of the Fungal Clade Ustilaginomycotina.</title>
        <authorList>
            <person name="Kijpornyongpan T."/>
            <person name="Mondo S.J."/>
            <person name="Barry K."/>
            <person name="Sandor L."/>
            <person name="Lee J."/>
            <person name="Lipzen A."/>
            <person name="Pangilinan J."/>
            <person name="LaButti K."/>
            <person name="Hainaut M."/>
            <person name="Henrissat B."/>
            <person name="Grigoriev I.V."/>
            <person name="Spatafora J.W."/>
            <person name="Aime M.C."/>
        </authorList>
    </citation>
    <scope>NUCLEOTIDE SEQUENCE [LARGE SCALE GENOMIC DNA]</scope>
    <source>
        <strain evidence="8 9">MCA 5214</strain>
    </source>
</reference>
<feature type="non-terminal residue" evidence="8">
    <location>
        <position position="73"/>
    </location>
</feature>
<dbReference type="GeneID" id="37025831"/>
<organism evidence="8 9">
    <name type="scientific">Jaminaea rosea</name>
    <dbReference type="NCBI Taxonomy" id="1569628"/>
    <lineage>
        <taxon>Eukaryota</taxon>
        <taxon>Fungi</taxon>
        <taxon>Dikarya</taxon>
        <taxon>Basidiomycota</taxon>
        <taxon>Ustilaginomycotina</taxon>
        <taxon>Exobasidiomycetes</taxon>
        <taxon>Microstromatales</taxon>
        <taxon>Microstromatales incertae sedis</taxon>
        <taxon>Jaminaea</taxon>
    </lineage>
</organism>
<dbReference type="STRING" id="1569628.A0A316URP0"/>
<evidence type="ECO:0000256" key="2">
    <source>
        <dbReference type="ARBA" id="ARBA00022692"/>
    </source>
</evidence>
<name>A0A316URP0_9BASI</name>
<keyword evidence="4" id="KW-0496">Mitochondrion</keyword>
<dbReference type="AlphaFoldDB" id="A0A316URP0"/>